<proteinExistence type="predicted"/>
<dbReference type="Proteomes" id="UP001177021">
    <property type="component" value="Unassembled WGS sequence"/>
</dbReference>
<accession>A0ACB0J4I7</accession>
<keyword evidence="2" id="KW-1185">Reference proteome</keyword>
<evidence type="ECO:0000313" key="2">
    <source>
        <dbReference type="Proteomes" id="UP001177021"/>
    </source>
</evidence>
<protein>
    <submittedName>
        <fullName evidence="1">Uncharacterized protein</fullName>
    </submittedName>
</protein>
<comment type="caution">
    <text evidence="1">The sequence shown here is derived from an EMBL/GenBank/DDBJ whole genome shotgun (WGS) entry which is preliminary data.</text>
</comment>
<evidence type="ECO:0000313" key="1">
    <source>
        <dbReference type="EMBL" id="CAJ2639210.1"/>
    </source>
</evidence>
<gene>
    <name evidence="1" type="ORF">MILVUS5_LOCUS9278</name>
</gene>
<dbReference type="EMBL" id="CASHSV030000024">
    <property type="protein sequence ID" value="CAJ2639210.1"/>
    <property type="molecule type" value="Genomic_DNA"/>
</dbReference>
<organism evidence="1 2">
    <name type="scientific">Trifolium pratense</name>
    <name type="common">Red clover</name>
    <dbReference type="NCBI Taxonomy" id="57577"/>
    <lineage>
        <taxon>Eukaryota</taxon>
        <taxon>Viridiplantae</taxon>
        <taxon>Streptophyta</taxon>
        <taxon>Embryophyta</taxon>
        <taxon>Tracheophyta</taxon>
        <taxon>Spermatophyta</taxon>
        <taxon>Magnoliopsida</taxon>
        <taxon>eudicotyledons</taxon>
        <taxon>Gunneridae</taxon>
        <taxon>Pentapetalae</taxon>
        <taxon>rosids</taxon>
        <taxon>fabids</taxon>
        <taxon>Fabales</taxon>
        <taxon>Fabaceae</taxon>
        <taxon>Papilionoideae</taxon>
        <taxon>50 kb inversion clade</taxon>
        <taxon>NPAAA clade</taxon>
        <taxon>Hologalegina</taxon>
        <taxon>IRL clade</taxon>
        <taxon>Trifolieae</taxon>
        <taxon>Trifolium</taxon>
    </lineage>
</organism>
<name>A0ACB0J4I7_TRIPR</name>
<reference evidence="1" key="1">
    <citation type="submission" date="2023-10" db="EMBL/GenBank/DDBJ databases">
        <authorList>
            <person name="Rodriguez Cubillos JULIANA M."/>
            <person name="De Vega J."/>
        </authorList>
    </citation>
    <scope>NUCLEOTIDE SEQUENCE</scope>
</reference>
<sequence>MTKHTLRREKSATDSKCLRDAMHRSLVTIKWEILVGPPASIICLISPGLNSQPRVVRKENHHQFCYGGNIIWIAGRNILAIRMK</sequence>